<sequence length="224" mass="22902">MSRFVSSRRSLLQGAAALVLGAFVPVRFAFARDKVGAVADVTGTVAGEGDNGGARALAKADPVYANEKVTTSANSIVGLKLEHGVGLRLGAQGNVAVASIAADGSGKIVLGGGPLLIDRAGKRGSGAKSSPLTIETPHCVITLGGDTRLFAGPSKDVFGVFVDRGSVTVAGGGRRVRLKQGEGTDLRRIGDKATPPAKWKPERIRLALESVQAPAADEKPADKK</sequence>
<evidence type="ECO:0000313" key="2">
    <source>
        <dbReference type="Proteomes" id="UP000236884"/>
    </source>
</evidence>
<organism evidence="1 2">
    <name type="scientific">Variibacter gotjawalensis</name>
    <dbReference type="NCBI Taxonomy" id="1333996"/>
    <lineage>
        <taxon>Bacteria</taxon>
        <taxon>Pseudomonadati</taxon>
        <taxon>Pseudomonadota</taxon>
        <taxon>Alphaproteobacteria</taxon>
        <taxon>Hyphomicrobiales</taxon>
        <taxon>Nitrobacteraceae</taxon>
        <taxon>Variibacter</taxon>
    </lineage>
</organism>
<dbReference type="InterPro" id="IPR006311">
    <property type="entry name" value="TAT_signal"/>
</dbReference>
<dbReference type="KEGG" id="vgo:GJW-30_1_03648"/>
<keyword evidence="2" id="KW-1185">Reference proteome</keyword>
<dbReference type="Proteomes" id="UP000236884">
    <property type="component" value="Chromosome"/>
</dbReference>
<accession>A0A0S3PYV2</accession>
<reference evidence="1 2" key="1">
    <citation type="submission" date="2015-08" db="EMBL/GenBank/DDBJ databases">
        <title>Investigation of the bacterial diversity of lava forest soil.</title>
        <authorList>
            <person name="Lee J.S."/>
        </authorList>
    </citation>
    <scope>NUCLEOTIDE SEQUENCE [LARGE SCALE GENOMIC DNA]</scope>
    <source>
        <strain evidence="1 2">GJW-30</strain>
    </source>
</reference>
<gene>
    <name evidence="1" type="ORF">GJW-30_1_03648</name>
</gene>
<dbReference type="EMBL" id="AP014946">
    <property type="protein sequence ID" value="BAT61094.1"/>
    <property type="molecule type" value="Genomic_DNA"/>
</dbReference>
<evidence type="ECO:0000313" key="1">
    <source>
        <dbReference type="EMBL" id="BAT61094.1"/>
    </source>
</evidence>
<protein>
    <recommendedName>
        <fullName evidence="3">FecR protein</fullName>
    </recommendedName>
</protein>
<name>A0A0S3PYV2_9BRAD</name>
<dbReference type="AlphaFoldDB" id="A0A0S3PYV2"/>
<proteinExistence type="predicted"/>
<evidence type="ECO:0008006" key="3">
    <source>
        <dbReference type="Google" id="ProtNLM"/>
    </source>
</evidence>
<dbReference type="PROSITE" id="PS51318">
    <property type="entry name" value="TAT"/>
    <property type="match status" value="1"/>
</dbReference>